<dbReference type="AlphaFoldDB" id="A0A150XQL5"/>
<evidence type="ECO:0000313" key="3">
    <source>
        <dbReference type="EMBL" id="KYG81003.1"/>
    </source>
</evidence>
<dbReference type="Proteomes" id="UP000075583">
    <property type="component" value="Unassembled WGS sequence"/>
</dbReference>
<dbReference type="GO" id="GO:0000155">
    <property type="term" value="F:phosphorelay sensor kinase activity"/>
    <property type="evidence" value="ECO:0007669"/>
    <property type="project" value="InterPro"/>
</dbReference>
<dbReference type="Pfam" id="PF06580">
    <property type="entry name" value="His_kinase"/>
    <property type="match status" value="1"/>
</dbReference>
<sequence length="342" mass="39562">MGYLKTINWKRELKEIALIALIGGPSVYFWCNTCFNTWGIALNAMTISAFQWVLLWQGNAHVSTYLTYKIPWLENPGKRFLWGVIGVIVYTPLAVYGLYLALKYGFDIDMGDIKWTLLISVGITFVISFFLNSVEFLKNWKKASLDAERLKKEQMEAKYETLKNQVNPHFLFNSLNALTNLVYEDQDQAAKFIRELSKVYRYVLDTRAQEVVSLKTEMEFVNSYLFLQKIRFDEKLQLIINIEGFEQKMLPPMAIQMLIENAIKHNVIAEEEPLTIRIEIENGEKLVVRNNFQKKKIPVDESSGMGLSNIKSRYEFLSPIPVEVVDGPSEFIVKLPLLAFEK</sequence>
<accession>A0A150XQL5</accession>
<dbReference type="Gene3D" id="3.30.565.10">
    <property type="entry name" value="Histidine kinase-like ATPase, C-terminal domain"/>
    <property type="match status" value="1"/>
</dbReference>
<feature type="transmembrane region" description="Helical" evidence="1">
    <location>
        <begin position="80"/>
        <end position="101"/>
    </location>
</feature>
<keyword evidence="1" id="KW-0472">Membrane</keyword>
<comment type="caution">
    <text evidence="3">The sequence shown here is derived from an EMBL/GenBank/DDBJ whole genome shotgun (WGS) entry which is preliminary data.</text>
</comment>
<dbReference type="GO" id="GO:0016020">
    <property type="term" value="C:membrane"/>
    <property type="evidence" value="ECO:0007669"/>
    <property type="project" value="InterPro"/>
</dbReference>
<dbReference type="InterPro" id="IPR036890">
    <property type="entry name" value="HATPase_C_sf"/>
</dbReference>
<dbReference type="InterPro" id="IPR050640">
    <property type="entry name" value="Bact_2-comp_sensor_kinase"/>
</dbReference>
<protein>
    <recommendedName>
        <fullName evidence="2">Signal transduction histidine kinase internal region domain-containing protein</fullName>
    </recommendedName>
</protein>
<evidence type="ECO:0000256" key="1">
    <source>
        <dbReference type="SAM" id="Phobius"/>
    </source>
</evidence>
<feature type="domain" description="Signal transduction histidine kinase internal region" evidence="2">
    <location>
        <begin position="157"/>
        <end position="236"/>
    </location>
</feature>
<dbReference type="PANTHER" id="PTHR34220:SF7">
    <property type="entry name" value="SENSOR HISTIDINE KINASE YPDA"/>
    <property type="match status" value="1"/>
</dbReference>
<evidence type="ECO:0000313" key="4">
    <source>
        <dbReference type="Proteomes" id="UP000075583"/>
    </source>
</evidence>
<evidence type="ECO:0000259" key="2">
    <source>
        <dbReference type="Pfam" id="PF06580"/>
    </source>
</evidence>
<name>A0A150XQL5_ROSEK</name>
<dbReference type="PANTHER" id="PTHR34220">
    <property type="entry name" value="SENSOR HISTIDINE KINASE YPDA"/>
    <property type="match status" value="1"/>
</dbReference>
<dbReference type="RefSeq" id="WP_062589140.1">
    <property type="nucleotide sequence ID" value="NZ_LQZQ01000003.1"/>
</dbReference>
<keyword evidence="1" id="KW-1133">Transmembrane helix</keyword>
<dbReference type="STRING" id="279360.MB14_14565"/>
<dbReference type="InterPro" id="IPR010559">
    <property type="entry name" value="Sig_transdc_His_kin_internal"/>
</dbReference>
<gene>
    <name evidence="3" type="ORF">MB14_14565</name>
</gene>
<feature type="transmembrane region" description="Helical" evidence="1">
    <location>
        <begin position="113"/>
        <end position="132"/>
    </location>
</feature>
<reference evidence="3" key="1">
    <citation type="submission" date="2016-01" db="EMBL/GenBank/DDBJ databases">
        <title>Genome sequencing of Roseivirga ehrenbergii KMM 6017.</title>
        <authorList>
            <person name="Selvaratnam C."/>
            <person name="Thevarajoo S."/>
            <person name="Goh K.M."/>
            <person name="Ee R."/>
            <person name="Chan K.-G."/>
            <person name="Chong C.S."/>
        </authorList>
    </citation>
    <scope>NUCLEOTIDE SEQUENCE [LARGE SCALE GENOMIC DNA]</scope>
    <source>
        <strain evidence="3">KMM 6017</strain>
    </source>
</reference>
<dbReference type="OrthoDB" id="927174at2"/>
<dbReference type="EMBL" id="LQZQ01000003">
    <property type="protein sequence ID" value="KYG81003.1"/>
    <property type="molecule type" value="Genomic_DNA"/>
</dbReference>
<keyword evidence="1" id="KW-0812">Transmembrane</keyword>
<keyword evidence="4" id="KW-1185">Reference proteome</keyword>
<organism evidence="3 4">
    <name type="scientific">Roseivirga ehrenbergii (strain DSM 102268 / JCM 13514 / KCTC 12282 / NCIMB 14502 / KMM 6017)</name>
    <dbReference type="NCBI Taxonomy" id="279360"/>
    <lineage>
        <taxon>Bacteria</taxon>
        <taxon>Pseudomonadati</taxon>
        <taxon>Bacteroidota</taxon>
        <taxon>Cytophagia</taxon>
        <taxon>Cytophagales</taxon>
        <taxon>Roseivirgaceae</taxon>
        <taxon>Roseivirga</taxon>
    </lineage>
</organism>
<proteinExistence type="predicted"/>